<evidence type="ECO:0000313" key="9">
    <source>
        <dbReference type="RefSeq" id="XP_019096305.1"/>
    </source>
</evidence>
<evidence type="ECO:0000256" key="2">
    <source>
        <dbReference type="ARBA" id="ARBA00010617"/>
    </source>
</evidence>
<dbReference type="Pfam" id="PF00067">
    <property type="entry name" value="p450"/>
    <property type="match status" value="1"/>
</dbReference>
<evidence type="ECO:0000256" key="6">
    <source>
        <dbReference type="ARBA" id="ARBA00023004"/>
    </source>
</evidence>
<dbReference type="InterPro" id="IPR036396">
    <property type="entry name" value="Cyt_P450_sf"/>
</dbReference>
<accession>A0ABM1RBB7</accession>
<dbReference type="PANTHER" id="PTHR24296">
    <property type="entry name" value="CYTOCHROME P450"/>
    <property type="match status" value="1"/>
</dbReference>
<dbReference type="InterPro" id="IPR002401">
    <property type="entry name" value="Cyt_P450_E_grp-I"/>
</dbReference>
<evidence type="ECO:0000256" key="1">
    <source>
        <dbReference type="ARBA" id="ARBA00001971"/>
    </source>
</evidence>
<keyword evidence="3" id="KW-0349">Heme</keyword>
<keyword evidence="7" id="KW-0503">Monooxygenase</keyword>
<gene>
    <name evidence="9" type="primary">LOC104763703</name>
</gene>
<evidence type="ECO:0000256" key="4">
    <source>
        <dbReference type="ARBA" id="ARBA00022723"/>
    </source>
</evidence>
<organism evidence="8 9">
    <name type="scientific">Camelina sativa</name>
    <name type="common">False flax</name>
    <name type="synonym">Myagrum sativum</name>
    <dbReference type="NCBI Taxonomy" id="90675"/>
    <lineage>
        <taxon>Eukaryota</taxon>
        <taxon>Viridiplantae</taxon>
        <taxon>Streptophyta</taxon>
        <taxon>Embryophyta</taxon>
        <taxon>Tracheophyta</taxon>
        <taxon>Spermatophyta</taxon>
        <taxon>Magnoliopsida</taxon>
        <taxon>eudicotyledons</taxon>
        <taxon>Gunneridae</taxon>
        <taxon>Pentapetalae</taxon>
        <taxon>rosids</taxon>
        <taxon>malvids</taxon>
        <taxon>Brassicales</taxon>
        <taxon>Brassicaceae</taxon>
        <taxon>Camelineae</taxon>
        <taxon>Camelina</taxon>
    </lineage>
</organism>
<protein>
    <submittedName>
        <fullName evidence="9">Cytochrome P450 94B3-like</fullName>
    </submittedName>
</protein>
<evidence type="ECO:0000256" key="3">
    <source>
        <dbReference type="ARBA" id="ARBA00022617"/>
    </source>
</evidence>
<reference evidence="9" key="2">
    <citation type="submission" date="2025-08" db="UniProtKB">
        <authorList>
            <consortium name="RefSeq"/>
        </authorList>
    </citation>
    <scope>IDENTIFICATION</scope>
    <source>
        <tissue evidence="9">Leaf</tissue>
    </source>
</reference>
<evidence type="ECO:0000256" key="7">
    <source>
        <dbReference type="ARBA" id="ARBA00023033"/>
    </source>
</evidence>
<dbReference type="CDD" id="cd11064">
    <property type="entry name" value="CYP86A"/>
    <property type="match status" value="1"/>
</dbReference>
<sequence>MEASPTLLLLLLLLLVIVLYLIVSTGKYYWRNTSVPKTYPVIGCIISFYSNRNRLLDWYTELLNESLSGTVVIRRLAARRTVVTANPSNVEYILKTNFDNYPKGKPFTDILGDFLGNGIFNVDGNLWLRQRRLATHDFTPKSLRYYVTVLRNEVDHELLPFLDAAAAGGSKQQQVPFDLHELLRRFFFNVVCIVFLGIDDDRCCLDPSSPVSDFDRAFQTASAVSAGRGSAPLSFVWKLKRLVGFGSEKELRTAVREVHRCVDDIIREKKKKRKTTTNHDEYDFLSRLIAAGESDETVRDMVISIVMAGRDTTSAVTTRLFWFITTGPCMKETEHDLVNEIRSVKGGLGFDYETLKKLSLLKACLCEVMRLYPPVPWDSKHALSDDRLPDGTEVRAGDRVTYFPYGMGRMEELWGEDWDDFKPNRWLVDNKTCRLVLKKVNPFMFPVFQAGPRVCLGEEMAYVQMKYVVASILDRFVIEPIPADKPKLSLLKACLCEVMRLYPPVPWDSKHALSDDRLPDGTEVRAGDRVTYFPYGMGRMEELWGEDWDDFKPNRWLVDNKTCRLVLKKVNPFMFPVFQAGPRVCLGEEMAYVQMKYVVASILDRFVIEPIPADKPVFVPMLTAHMAGGMQVRVRRRDPSR</sequence>
<comment type="similarity">
    <text evidence="2">Belongs to the cytochrome P450 family.</text>
</comment>
<keyword evidence="8" id="KW-1185">Reference proteome</keyword>
<dbReference type="SUPFAM" id="SSF48264">
    <property type="entry name" value="Cytochrome P450"/>
    <property type="match status" value="2"/>
</dbReference>
<reference evidence="8" key="1">
    <citation type="journal article" date="2014" name="Nat. Commun.">
        <title>The emerging biofuel crop Camelina sativa retains a highly undifferentiated hexaploid genome structure.</title>
        <authorList>
            <person name="Kagale S."/>
            <person name="Koh C."/>
            <person name="Nixon J."/>
            <person name="Bollina V."/>
            <person name="Clarke W.E."/>
            <person name="Tuteja R."/>
            <person name="Spillane C."/>
            <person name="Robinson S.J."/>
            <person name="Links M.G."/>
            <person name="Clarke C."/>
            <person name="Higgins E.E."/>
            <person name="Huebert T."/>
            <person name="Sharpe A.G."/>
            <person name="Parkin I.A."/>
        </authorList>
    </citation>
    <scope>NUCLEOTIDE SEQUENCE [LARGE SCALE GENOMIC DNA]</scope>
    <source>
        <strain evidence="8">cv. DH55</strain>
    </source>
</reference>
<dbReference type="PRINTS" id="PR00385">
    <property type="entry name" value="P450"/>
</dbReference>
<evidence type="ECO:0000313" key="8">
    <source>
        <dbReference type="Proteomes" id="UP000694864"/>
    </source>
</evidence>
<dbReference type="RefSeq" id="XP_019096305.1">
    <property type="nucleotide sequence ID" value="XM_019240760.1"/>
</dbReference>
<dbReference type="Proteomes" id="UP000694864">
    <property type="component" value="Chromosome 19"/>
</dbReference>
<evidence type="ECO:0000256" key="5">
    <source>
        <dbReference type="ARBA" id="ARBA00023002"/>
    </source>
</evidence>
<dbReference type="GeneID" id="104763703"/>
<comment type="cofactor">
    <cofactor evidence="1">
        <name>heme</name>
        <dbReference type="ChEBI" id="CHEBI:30413"/>
    </cofactor>
</comment>
<keyword evidence="4" id="KW-0479">Metal-binding</keyword>
<proteinExistence type="inferred from homology"/>
<name>A0ABM1RBB7_CAMSA</name>
<keyword evidence="5" id="KW-0560">Oxidoreductase</keyword>
<dbReference type="InterPro" id="IPR001128">
    <property type="entry name" value="Cyt_P450"/>
</dbReference>
<dbReference type="PRINTS" id="PR00463">
    <property type="entry name" value="EP450I"/>
</dbReference>
<dbReference type="Gene3D" id="1.10.630.10">
    <property type="entry name" value="Cytochrome P450"/>
    <property type="match status" value="2"/>
</dbReference>
<keyword evidence="6" id="KW-0408">Iron</keyword>